<keyword evidence="2" id="KW-0418">Kinase</keyword>
<name>A0A1L5JGV9_9BBAC</name>
<keyword evidence="3" id="KW-1185">Reference proteome</keyword>
<dbReference type="EMBL" id="KX151395">
    <property type="protein sequence ID" value="APO13887.1"/>
    <property type="molecule type" value="Genomic_DNA"/>
</dbReference>
<dbReference type="Gene3D" id="1.10.510.10">
    <property type="entry name" value="Transferase(Phosphotransferase) domain 1"/>
    <property type="match status" value="1"/>
</dbReference>
<dbReference type="GO" id="GO:0004674">
    <property type="term" value="F:protein serine/threonine kinase activity"/>
    <property type="evidence" value="ECO:0007669"/>
    <property type="project" value="TreeGrafter"/>
</dbReference>
<feature type="domain" description="Protein kinase" evidence="1">
    <location>
        <begin position="1"/>
        <end position="273"/>
    </location>
</feature>
<dbReference type="OrthoDB" id="8955at10239"/>
<dbReference type="GeneID" id="30685007"/>
<proteinExistence type="predicted"/>
<protein>
    <submittedName>
        <fullName evidence="2">Protein kinase 1</fullName>
    </submittedName>
</protein>
<evidence type="ECO:0000259" key="1">
    <source>
        <dbReference type="PROSITE" id="PS50011"/>
    </source>
</evidence>
<dbReference type="SUPFAM" id="SSF56112">
    <property type="entry name" value="Protein kinase-like (PK-like)"/>
    <property type="match status" value="1"/>
</dbReference>
<dbReference type="InterPro" id="IPR011009">
    <property type="entry name" value="Kinase-like_dom_sf"/>
</dbReference>
<evidence type="ECO:0000313" key="2">
    <source>
        <dbReference type="EMBL" id="APO13887.1"/>
    </source>
</evidence>
<dbReference type="PANTHER" id="PTHR44167">
    <property type="entry name" value="OVARIAN-SPECIFIC SERINE/THREONINE-PROTEIN KINASE LOK-RELATED"/>
    <property type="match status" value="1"/>
</dbReference>
<dbReference type="PROSITE" id="PS00108">
    <property type="entry name" value="PROTEIN_KINASE_ST"/>
    <property type="match status" value="1"/>
</dbReference>
<dbReference type="Proteomes" id="UP000204293">
    <property type="component" value="Segment"/>
</dbReference>
<sequence length="275" mass="32301">MNPNKSILRSVQDLKNITIIKKLNDNDNTYENIHLCKKKGDQKIYVCKTVTRHHFNPYELVVPILMKNNPHYVKLHNFVYNEKTGESYHILDYIPDGDLFELVKSDFFEFDERSSRKLIFTLVNALNDLHKEGLIHNDVKLENLLYQRKRKRLYLCDYGLVRLIGTPGMHDGTSVYFSPEKIRKEPYNPSFDWWAVGVVAYEIMSGNYPFHDEETSEEICDIEPLDLLPLLSKPLPDTEGISERAKSFLQQMLEFDINNRLNTYDKIIKHPFLSV</sequence>
<dbReference type="InterPro" id="IPR008271">
    <property type="entry name" value="Ser/Thr_kinase_AS"/>
</dbReference>
<dbReference type="RefSeq" id="YP_009330135.1">
    <property type="nucleotide sequence ID" value="NC_032255.1"/>
</dbReference>
<dbReference type="KEGG" id="vg:30685007"/>
<reference evidence="2 3" key="1">
    <citation type="submission" date="2016-04" db="EMBL/GenBank/DDBJ databases">
        <title>Sequence analysis of the Plodia interpunctella granulovirus genome: Discovery of an unusual inhibitor-of-apoptosis (IAP) gene.</title>
        <authorList>
            <person name="Harrison R.L."/>
            <person name="Rowley D.L."/>
            <person name="Funk C.J."/>
        </authorList>
    </citation>
    <scope>NUCLEOTIDE SEQUENCE [LARGE SCALE GENOMIC DNA]</scope>
    <source>
        <strain evidence="2">Cambridge</strain>
    </source>
</reference>
<organism evidence="2 3">
    <name type="scientific">Plodia interpunctella granulovirus</name>
    <dbReference type="NCBI Taxonomy" id="262175"/>
    <lineage>
        <taxon>Viruses</taxon>
        <taxon>Viruses incertae sedis</taxon>
        <taxon>Naldaviricetes</taxon>
        <taxon>Lefavirales</taxon>
        <taxon>Baculoviridae</taxon>
        <taxon>Betabaculovirus</taxon>
        <taxon>Betabaculovirus plinterpunctellae</taxon>
    </lineage>
</organism>
<evidence type="ECO:0000313" key="3">
    <source>
        <dbReference type="Proteomes" id="UP000204293"/>
    </source>
</evidence>
<keyword evidence="2" id="KW-0808">Transferase</keyword>
<dbReference type="Pfam" id="PF00069">
    <property type="entry name" value="Pkinase"/>
    <property type="match status" value="1"/>
</dbReference>
<dbReference type="Gene3D" id="3.30.200.20">
    <property type="entry name" value="Phosphorylase Kinase, domain 1"/>
    <property type="match status" value="1"/>
</dbReference>
<dbReference type="GO" id="GO:0005524">
    <property type="term" value="F:ATP binding"/>
    <property type="evidence" value="ECO:0007669"/>
    <property type="project" value="InterPro"/>
</dbReference>
<accession>A0A1L5JGV9</accession>
<dbReference type="SMART" id="SM00220">
    <property type="entry name" value="S_TKc"/>
    <property type="match status" value="1"/>
</dbReference>
<dbReference type="PROSITE" id="PS50011">
    <property type="entry name" value="PROTEIN_KINASE_DOM"/>
    <property type="match status" value="1"/>
</dbReference>
<dbReference type="InterPro" id="IPR000719">
    <property type="entry name" value="Prot_kinase_dom"/>
</dbReference>
<dbReference type="PANTHER" id="PTHR44167:SF24">
    <property type="entry name" value="SERINE_THREONINE-PROTEIN KINASE CHK2"/>
    <property type="match status" value="1"/>
</dbReference>